<dbReference type="InterPro" id="IPR036148">
    <property type="entry name" value="MmgE/PrpD_sf"/>
</dbReference>
<dbReference type="PANTHER" id="PTHR16943">
    <property type="entry name" value="2-METHYLCITRATE DEHYDRATASE-RELATED"/>
    <property type="match status" value="1"/>
</dbReference>
<dbReference type="InterPro" id="IPR045337">
    <property type="entry name" value="MmgE_PrpD_C"/>
</dbReference>
<dbReference type="PANTHER" id="PTHR16943:SF8">
    <property type="entry name" value="2-METHYLCITRATE DEHYDRATASE"/>
    <property type="match status" value="1"/>
</dbReference>
<feature type="non-terminal residue" evidence="3">
    <location>
        <position position="1"/>
    </location>
</feature>
<dbReference type="InterPro" id="IPR042188">
    <property type="entry name" value="MmgE/PrpD_sf_2"/>
</dbReference>
<name>A0A382MML8_9ZZZZ</name>
<evidence type="ECO:0000313" key="3">
    <source>
        <dbReference type="EMBL" id="SVC50059.1"/>
    </source>
</evidence>
<dbReference type="SUPFAM" id="SSF103378">
    <property type="entry name" value="2-methylcitrate dehydratase PrpD"/>
    <property type="match status" value="1"/>
</dbReference>
<sequence>IAEVRLGTASNVLNALRYSMPENSLQAKFSIQFMLGVLALRRKAGIAEFHDDVVISDDVQAMMHRVKPYLDPDIEAQGFERIRSRVEVVLKDGSILKQEAFVSRGTPERPMTSEELAEKFTDCATGIISAEAMTRTLEAARNVESLSNVSELLDALS</sequence>
<dbReference type="AlphaFoldDB" id="A0A382MML8"/>
<dbReference type="Gene3D" id="1.10.4100.10">
    <property type="entry name" value="2-methylcitrate dehydratase PrpD"/>
    <property type="match status" value="1"/>
</dbReference>
<dbReference type="EMBL" id="UINC01094647">
    <property type="protein sequence ID" value="SVC50059.1"/>
    <property type="molecule type" value="Genomic_DNA"/>
</dbReference>
<feature type="domain" description="MmgE/PrpD C-terminal" evidence="2">
    <location>
        <begin position="1"/>
        <end position="142"/>
    </location>
</feature>
<proteinExistence type="inferred from homology"/>
<dbReference type="Gene3D" id="3.30.1330.120">
    <property type="entry name" value="2-methylcitrate dehydratase PrpD"/>
    <property type="match status" value="1"/>
</dbReference>
<protein>
    <recommendedName>
        <fullName evidence="2">MmgE/PrpD C-terminal domain-containing protein</fullName>
    </recommendedName>
</protein>
<dbReference type="InterPro" id="IPR005656">
    <property type="entry name" value="MmgE_PrpD"/>
</dbReference>
<accession>A0A382MML8</accession>
<evidence type="ECO:0000256" key="1">
    <source>
        <dbReference type="ARBA" id="ARBA00006174"/>
    </source>
</evidence>
<dbReference type="InterPro" id="IPR042183">
    <property type="entry name" value="MmgE/PrpD_sf_1"/>
</dbReference>
<organism evidence="3">
    <name type="scientific">marine metagenome</name>
    <dbReference type="NCBI Taxonomy" id="408172"/>
    <lineage>
        <taxon>unclassified sequences</taxon>
        <taxon>metagenomes</taxon>
        <taxon>ecological metagenomes</taxon>
    </lineage>
</organism>
<dbReference type="Pfam" id="PF19305">
    <property type="entry name" value="MmgE_PrpD_C"/>
    <property type="match status" value="1"/>
</dbReference>
<comment type="similarity">
    <text evidence="1">Belongs to the PrpD family.</text>
</comment>
<dbReference type="GO" id="GO:0016829">
    <property type="term" value="F:lyase activity"/>
    <property type="evidence" value="ECO:0007669"/>
    <property type="project" value="InterPro"/>
</dbReference>
<evidence type="ECO:0000259" key="2">
    <source>
        <dbReference type="Pfam" id="PF19305"/>
    </source>
</evidence>
<gene>
    <name evidence="3" type="ORF">METZ01_LOCUS302913</name>
</gene>
<reference evidence="3" key="1">
    <citation type="submission" date="2018-05" db="EMBL/GenBank/DDBJ databases">
        <authorList>
            <person name="Lanie J.A."/>
            <person name="Ng W.-L."/>
            <person name="Kazmierczak K.M."/>
            <person name="Andrzejewski T.M."/>
            <person name="Davidsen T.M."/>
            <person name="Wayne K.J."/>
            <person name="Tettelin H."/>
            <person name="Glass J.I."/>
            <person name="Rusch D."/>
            <person name="Podicherti R."/>
            <person name="Tsui H.-C.T."/>
            <person name="Winkler M.E."/>
        </authorList>
    </citation>
    <scope>NUCLEOTIDE SEQUENCE</scope>
</reference>